<evidence type="ECO:0000313" key="3">
    <source>
        <dbReference type="Proteomes" id="UP000276133"/>
    </source>
</evidence>
<comment type="caution">
    <text evidence="2">The sequence shown here is derived from an EMBL/GenBank/DDBJ whole genome shotgun (WGS) entry which is preliminary data.</text>
</comment>
<gene>
    <name evidence="2" type="ORF">BpHYR1_000044</name>
</gene>
<dbReference type="EMBL" id="REGN01005940">
    <property type="protein sequence ID" value="RNA11527.1"/>
    <property type="molecule type" value="Genomic_DNA"/>
</dbReference>
<feature type="region of interest" description="Disordered" evidence="1">
    <location>
        <begin position="43"/>
        <end position="72"/>
    </location>
</feature>
<proteinExistence type="predicted"/>
<evidence type="ECO:0000256" key="1">
    <source>
        <dbReference type="SAM" id="MobiDB-lite"/>
    </source>
</evidence>
<dbReference type="Proteomes" id="UP000276133">
    <property type="component" value="Unassembled WGS sequence"/>
</dbReference>
<protein>
    <submittedName>
        <fullName evidence="2">Uncharacterized protein</fullName>
    </submittedName>
</protein>
<accession>A0A3M7QJ98</accession>
<evidence type="ECO:0000313" key="2">
    <source>
        <dbReference type="EMBL" id="RNA11527.1"/>
    </source>
</evidence>
<reference evidence="2 3" key="1">
    <citation type="journal article" date="2018" name="Sci. Rep.">
        <title>Genomic signatures of local adaptation to the degree of environmental predictability in rotifers.</title>
        <authorList>
            <person name="Franch-Gras L."/>
            <person name="Hahn C."/>
            <person name="Garcia-Roger E.M."/>
            <person name="Carmona M.J."/>
            <person name="Serra M."/>
            <person name="Gomez A."/>
        </authorList>
    </citation>
    <scope>NUCLEOTIDE SEQUENCE [LARGE SCALE GENOMIC DNA]</scope>
    <source>
        <strain evidence="2">HYR1</strain>
    </source>
</reference>
<dbReference type="AlphaFoldDB" id="A0A3M7QJ98"/>
<sequence>MSLNSNNDKIEKIVTDNGSNMVKMGKLINLEGDDEFDVYDSENLNLDSDEDEDSKIAISDDETYSRPFEFKT</sequence>
<name>A0A3M7QJ98_BRAPC</name>
<keyword evidence="3" id="KW-1185">Reference proteome</keyword>
<organism evidence="2 3">
    <name type="scientific">Brachionus plicatilis</name>
    <name type="common">Marine rotifer</name>
    <name type="synonym">Brachionus muelleri</name>
    <dbReference type="NCBI Taxonomy" id="10195"/>
    <lineage>
        <taxon>Eukaryota</taxon>
        <taxon>Metazoa</taxon>
        <taxon>Spiralia</taxon>
        <taxon>Gnathifera</taxon>
        <taxon>Rotifera</taxon>
        <taxon>Eurotatoria</taxon>
        <taxon>Monogononta</taxon>
        <taxon>Pseudotrocha</taxon>
        <taxon>Ploima</taxon>
        <taxon>Brachionidae</taxon>
        <taxon>Brachionus</taxon>
    </lineage>
</organism>